<keyword evidence="1" id="KW-0805">Transcription regulation</keyword>
<dbReference type="SUPFAM" id="SSF52317">
    <property type="entry name" value="Class I glutamine amidotransferase-like"/>
    <property type="match status" value="1"/>
</dbReference>
<gene>
    <name evidence="5" type="ORF">D0544_05325</name>
</gene>
<evidence type="ECO:0000256" key="2">
    <source>
        <dbReference type="ARBA" id="ARBA00023125"/>
    </source>
</evidence>
<dbReference type="Pfam" id="PF12833">
    <property type="entry name" value="HTH_18"/>
    <property type="match status" value="1"/>
</dbReference>
<dbReference type="Proteomes" id="UP000280792">
    <property type="component" value="Unassembled WGS sequence"/>
</dbReference>
<dbReference type="InterPro" id="IPR018062">
    <property type="entry name" value="HTH_AraC-typ_CS"/>
</dbReference>
<dbReference type="InterPro" id="IPR018060">
    <property type="entry name" value="HTH_AraC"/>
</dbReference>
<dbReference type="InterPro" id="IPR052158">
    <property type="entry name" value="INH-QAR"/>
</dbReference>
<dbReference type="AlphaFoldDB" id="A0A3P3VSR9"/>
<dbReference type="PRINTS" id="PR00032">
    <property type="entry name" value="HTHARAC"/>
</dbReference>
<dbReference type="PROSITE" id="PS00041">
    <property type="entry name" value="HTH_ARAC_FAMILY_1"/>
    <property type="match status" value="1"/>
</dbReference>
<dbReference type="PROSITE" id="PS01124">
    <property type="entry name" value="HTH_ARAC_FAMILY_2"/>
    <property type="match status" value="1"/>
</dbReference>
<keyword evidence="3" id="KW-0804">Transcription</keyword>
<evidence type="ECO:0000256" key="3">
    <source>
        <dbReference type="ARBA" id="ARBA00023163"/>
    </source>
</evidence>
<accession>A0A3P3VSR9</accession>
<dbReference type="EMBL" id="QWEZ01000001">
    <property type="protein sequence ID" value="RRJ84529.1"/>
    <property type="molecule type" value="Genomic_DNA"/>
</dbReference>
<evidence type="ECO:0000256" key="1">
    <source>
        <dbReference type="ARBA" id="ARBA00023015"/>
    </source>
</evidence>
<dbReference type="CDD" id="cd03138">
    <property type="entry name" value="GATase1_AraC_2"/>
    <property type="match status" value="1"/>
</dbReference>
<dbReference type="Gene3D" id="3.40.50.880">
    <property type="match status" value="1"/>
</dbReference>
<reference evidence="5 6" key="2">
    <citation type="submission" date="2018-12" db="EMBL/GenBank/DDBJ databases">
        <title>Simiduia agarivorans gen. nov., sp. nov., a marine, agarolytic bacterium isolated from shallow coastal water from Keelung, Taiwan.</title>
        <authorList>
            <person name="Shieh W.Y."/>
        </authorList>
    </citation>
    <scope>NUCLEOTIDE SEQUENCE [LARGE SCALE GENOMIC DNA]</scope>
    <source>
        <strain evidence="5 6">GTF-13</strain>
    </source>
</reference>
<dbReference type="RefSeq" id="WP_125014959.1">
    <property type="nucleotide sequence ID" value="NZ_QWEZ01000001.1"/>
</dbReference>
<dbReference type="InterPro" id="IPR029062">
    <property type="entry name" value="Class_I_gatase-like"/>
</dbReference>
<evidence type="ECO:0000259" key="4">
    <source>
        <dbReference type="PROSITE" id="PS01124"/>
    </source>
</evidence>
<protein>
    <submittedName>
        <fullName evidence="5">Helix-turn-helix domain-containing protein</fullName>
    </submittedName>
</protein>
<dbReference type="PANTHER" id="PTHR43130">
    <property type="entry name" value="ARAC-FAMILY TRANSCRIPTIONAL REGULATOR"/>
    <property type="match status" value="1"/>
</dbReference>
<keyword evidence="2" id="KW-0238">DNA-binding</keyword>
<comment type="caution">
    <text evidence="5">The sequence shown here is derived from an EMBL/GenBank/DDBJ whole genome shotgun (WGS) entry which is preliminary data.</text>
</comment>
<feature type="domain" description="HTH araC/xylS-type" evidence="4">
    <location>
        <begin position="221"/>
        <end position="319"/>
    </location>
</feature>
<dbReference type="GO" id="GO:0003700">
    <property type="term" value="F:DNA-binding transcription factor activity"/>
    <property type="evidence" value="ECO:0007669"/>
    <property type="project" value="InterPro"/>
</dbReference>
<dbReference type="GO" id="GO:0043565">
    <property type="term" value="F:sequence-specific DNA binding"/>
    <property type="evidence" value="ECO:0007669"/>
    <property type="project" value="InterPro"/>
</dbReference>
<dbReference type="InterPro" id="IPR009057">
    <property type="entry name" value="Homeodomain-like_sf"/>
</dbReference>
<dbReference type="InterPro" id="IPR020449">
    <property type="entry name" value="Tscrpt_reg_AraC-type_HTH"/>
</dbReference>
<reference evidence="5 6" key="1">
    <citation type="submission" date="2018-08" db="EMBL/GenBank/DDBJ databases">
        <authorList>
            <person name="Khan S.A."/>
        </authorList>
    </citation>
    <scope>NUCLEOTIDE SEQUENCE [LARGE SCALE GENOMIC DNA]</scope>
    <source>
        <strain evidence="5 6">GTF-13</strain>
    </source>
</reference>
<organism evidence="5 6">
    <name type="scientific">Aestuariirhabdus litorea</name>
    <dbReference type="NCBI Taxonomy" id="2528527"/>
    <lineage>
        <taxon>Bacteria</taxon>
        <taxon>Pseudomonadati</taxon>
        <taxon>Pseudomonadota</taxon>
        <taxon>Gammaproteobacteria</taxon>
        <taxon>Oceanospirillales</taxon>
        <taxon>Aestuariirhabdaceae</taxon>
        <taxon>Aestuariirhabdus</taxon>
    </lineage>
</organism>
<sequence length="327" mass="37157">MPQVTVIAVPQMLGTSVSLPMEMLHAADSYRHLSHTPHSPLQIQVAAMGPESILMAGGLRILPDTTIDQVQTSDLVLVPALWRNPVPVLRHCSPLVKWLARQHRGGAVLCAAGTGVCLLAESGLLDGRPATTHWYYFDRFSERYPRVHLQRDHFITEAEGLYCAGSVNSVADLMVHIIEQFYDRDIASRVEQQFSREIRKSYDQIYYSLSDARNHPDEAIIRVQQWLQDNHAREINSEQMAAQADMSLRTFNRRFRAATGLSPRQYLLRLRIEAAKELLRHSDLDINAIAAACGFNDDAYFARSFKRQERVTPSDFRRSVRSKLFSL</sequence>
<dbReference type="InterPro" id="IPR002818">
    <property type="entry name" value="DJ-1/PfpI"/>
</dbReference>
<dbReference type="SMART" id="SM00342">
    <property type="entry name" value="HTH_ARAC"/>
    <property type="match status" value="1"/>
</dbReference>
<keyword evidence="6" id="KW-1185">Reference proteome</keyword>
<dbReference type="SUPFAM" id="SSF46689">
    <property type="entry name" value="Homeodomain-like"/>
    <property type="match status" value="2"/>
</dbReference>
<proteinExistence type="predicted"/>
<dbReference type="Gene3D" id="1.10.10.60">
    <property type="entry name" value="Homeodomain-like"/>
    <property type="match status" value="2"/>
</dbReference>
<dbReference type="PANTHER" id="PTHR43130:SF11">
    <property type="entry name" value="TRANSCRIPTIONAL REGULATORY PROTEIN"/>
    <property type="match status" value="1"/>
</dbReference>
<evidence type="ECO:0000313" key="6">
    <source>
        <dbReference type="Proteomes" id="UP000280792"/>
    </source>
</evidence>
<dbReference type="Pfam" id="PF01965">
    <property type="entry name" value="DJ-1_PfpI"/>
    <property type="match status" value="1"/>
</dbReference>
<evidence type="ECO:0000313" key="5">
    <source>
        <dbReference type="EMBL" id="RRJ84529.1"/>
    </source>
</evidence>
<name>A0A3P3VSR9_9GAMM</name>